<comment type="caution">
    <text evidence="2">The sequence shown here is derived from an EMBL/GenBank/DDBJ whole genome shotgun (WGS) entry which is preliminary data.</text>
</comment>
<evidence type="ECO:0000313" key="3">
    <source>
        <dbReference type="Proteomes" id="UP000310158"/>
    </source>
</evidence>
<sequence>MPPRKSSSFDKIEKCEKALQNMQGKVQKYKKQAAAVKKRTPSTTKTRTKQSKASSRLMESKAAELDVMFTDIIDTTDAGLTEMEQHFQAYKEEQIRRKSSTPESMEVEDPYREYDPGSSSESESD</sequence>
<dbReference type="SUPFAM" id="SSF47170">
    <property type="entry name" value="Aspartate receptor, ligand-binding domain"/>
    <property type="match status" value="1"/>
</dbReference>
<accession>A0A4S4LXQ7</accession>
<dbReference type="InterPro" id="IPR035440">
    <property type="entry name" value="4HB_MCP_dom_sf"/>
</dbReference>
<dbReference type="EMBL" id="SGPL01000226">
    <property type="protein sequence ID" value="THH15130.1"/>
    <property type="molecule type" value="Genomic_DNA"/>
</dbReference>
<name>A0A4S4LXQ7_9AGAM</name>
<feature type="region of interest" description="Disordered" evidence="1">
    <location>
        <begin position="33"/>
        <end position="57"/>
    </location>
</feature>
<keyword evidence="3" id="KW-1185">Reference proteome</keyword>
<feature type="compositionally biased region" description="Basic residues" evidence="1">
    <location>
        <begin position="33"/>
        <end position="50"/>
    </location>
</feature>
<proteinExistence type="predicted"/>
<protein>
    <submittedName>
        <fullName evidence="2">Uncharacterized protein</fullName>
    </submittedName>
</protein>
<gene>
    <name evidence="2" type="ORF">EW146_g5301</name>
</gene>
<evidence type="ECO:0000256" key="1">
    <source>
        <dbReference type="SAM" id="MobiDB-lite"/>
    </source>
</evidence>
<evidence type="ECO:0000313" key="2">
    <source>
        <dbReference type="EMBL" id="THH15130.1"/>
    </source>
</evidence>
<dbReference type="Proteomes" id="UP000310158">
    <property type="component" value="Unassembled WGS sequence"/>
</dbReference>
<dbReference type="AlphaFoldDB" id="A0A4S4LXQ7"/>
<organism evidence="2 3">
    <name type="scientific">Bondarzewia mesenterica</name>
    <dbReference type="NCBI Taxonomy" id="1095465"/>
    <lineage>
        <taxon>Eukaryota</taxon>
        <taxon>Fungi</taxon>
        <taxon>Dikarya</taxon>
        <taxon>Basidiomycota</taxon>
        <taxon>Agaricomycotina</taxon>
        <taxon>Agaricomycetes</taxon>
        <taxon>Russulales</taxon>
        <taxon>Bondarzewiaceae</taxon>
        <taxon>Bondarzewia</taxon>
    </lineage>
</organism>
<feature type="region of interest" description="Disordered" evidence="1">
    <location>
        <begin position="91"/>
        <end position="125"/>
    </location>
</feature>
<dbReference type="Gene3D" id="1.20.120.30">
    <property type="entry name" value="Aspartate receptor, ligand-binding domain"/>
    <property type="match status" value="1"/>
</dbReference>
<reference evidence="2 3" key="1">
    <citation type="submission" date="2019-02" db="EMBL/GenBank/DDBJ databases">
        <title>Genome sequencing of the rare red list fungi Bondarzewia mesenterica.</title>
        <authorList>
            <person name="Buettner E."/>
            <person name="Kellner H."/>
        </authorList>
    </citation>
    <scope>NUCLEOTIDE SEQUENCE [LARGE SCALE GENOMIC DNA]</scope>
    <source>
        <strain evidence="2 3">DSM 108281</strain>
    </source>
</reference>